<evidence type="ECO:0000313" key="2">
    <source>
        <dbReference type="Proteomes" id="UP000034036"/>
    </source>
</evidence>
<dbReference type="AlphaFoldDB" id="A0A0G0ZIV8"/>
<protein>
    <submittedName>
        <fullName evidence="1">Uncharacterized protein</fullName>
    </submittedName>
</protein>
<gene>
    <name evidence="1" type="ORF">UV11_C0006G0045</name>
</gene>
<name>A0A0G0ZIV8_9BACT</name>
<comment type="caution">
    <text evidence="1">The sequence shown here is derived from an EMBL/GenBank/DDBJ whole genome shotgun (WGS) entry which is preliminary data.</text>
</comment>
<accession>A0A0G0ZIV8</accession>
<proteinExistence type="predicted"/>
<evidence type="ECO:0000313" key="1">
    <source>
        <dbReference type="EMBL" id="KKS48640.1"/>
    </source>
</evidence>
<dbReference type="Proteomes" id="UP000034036">
    <property type="component" value="Unassembled WGS sequence"/>
</dbReference>
<dbReference type="STRING" id="1618659.UV11_C0006G0045"/>
<organism evidence="1 2">
    <name type="scientific">Candidatus Giovannonibacteria bacterium GW2011_GWF2_42_19</name>
    <dbReference type="NCBI Taxonomy" id="1618659"/>
    <lineage>
        <taxon>Bacteria</taxon>
        <taxon>Candidatus Giovannoniibacteriota</taxon>
    </lineage>
</organism>
<sequence>MNKKNANAVIGFIIALAVAAVLFGTYQASKSSPPTVVRITDKPAGLAFEVRVANSLEIRFSFYDYGFDGTLDRVSVLDKDGKRVDFVQQESAPGDWGRWTKYYLSVREYAKLQLE</sequence>
<dbReference type="EMBL" id="LCDF01000006">
    <property type="protein sequence ID" value="KKS48640.1"/>
    <property type="molecule type" value="Genomic_DNA"/>
</dbReference>
<reference evidence="1 2" key="1">
    <citation type="journal article" date="2015" name="Nature">
        <title>rRNA introns, odd ribosomes, and small enigmatic genomes across a large radiation of phyla.</title>
        <authorList>
            <person name="Brown C.T."/>
            <person name="Hug L.A."/>
            <person name="Thomas B.C."/>
            <person name="Sharon I."/>
            <person name="Castelle C.J."/>
            <person name="Singh A."/>
            <person name="Wilkins M.J."/>
            <person name="Williams K.H."/>
            <person name="Banfield J.F."/>
        </authorList>
    </citation>
    <scope>NUCLEOTIDE SEQUENCE [LARGE SCALE GENOMIC DNA]</scope>
</reference>